<organism evidence="7 8">
    <name type="scientific">Liquidambar formosana</name>
    <name type="common">Formosan gum</name>
    <dbReference type="NCBI Taxonomy" id="63359"/>
    <lineage>
        <taxon>Eukaryota</taxon>
        <taxon>Viridiplantae</taxon>
        <taxon>Streptophyta</taxon>
        <taxon>Embryophyta</taxon>
        <taxon>Tracheophyta</taxon>
        <taxon>Spermatophyta</taxon>
        <taxon>Magnoliopsida</taxon>
        <taxon>eudicotyledons</taxon>
        <taxon>Gunneridae</taxon>
        <taxon>Pentapetalae</taxon>
        <taxon>Saxifragales</taxon>
        <taxon>Altingiaceae</taxon>
        <taxon>Liquidambar</taxon>
    </lineage>
</organism>
<gene>
    <name evidence="7" type="ORF">L1049_024428</name>
</gene>
<dbReference type="GO" id="GO:0005634">
    <property type="term" value="C:nucleus"/>
    <property type="evidence" value="ECO:0007669"/>
    <property type="project" value="UniProtKB-SubCell"/>
</dbReference>
<comment type="caution">
    <text evidence="7">The sequence shown here is derived from an EMBL/GenBank/DDBJ whole genome shotgun (WGS) entry which is preliminary data.</text>
</comment>
<keyword evidence="4" id="KW-0804">Transcription</keyword>
<dbReference type="InterPro" id="IPR044837">
    <property type="entry name" value="REM16-like"/>
</dbReference>
<sequence>MAEISEGCRRKEKYTYWMEFEANRHHFFKIMIGDFRLRLRIPRKFVINFKEKLADTILLKGPSGNTWTIQLTRTEEDVLFDNGWDEFVRDHSLEETNFLVFRCDGNSSFKVLIFDATGCEREGTYFVKKHSNLCMDDRCVMQEEESQDNVEFIDLTEAQQYSFQVMNLKKGKGKRNEIPLGTNTEKKGKKSRAKLIDPDETPEHTPWKGKLVTHEQEAHNCNWLKGMQRQGIQSTKPIGGRQKFRLEREDEAEDDLVCLMDGSEAWENINQKQFQFHPFQSCIERRREAQRTSSIHLYHKFKMQEEPLDSGLYSPTFTTPWQYFNSNRREVTEEEKQRAYKLASKYLSAEPSFLLTMKPTNVYKSFVLSIPRAWAMKHIPCQCQKIQLRVPPSRRTWAASLKSRLNKFELRKGWADFVMDNNLEEHDACVFKIAQCEQGNENTIILDVIIFRVVEELIPSTRFSNLYIGEKSS</sequence>
<dbReference type="SMART" id="SM01019">
    <property type="entry name" value="B3"/>
    <property type="match status" value="2"/>
</dbReference>
<keyword evidence="2" id="KW-0805">Transcription regulation</keyword>
<dbReference type="PANTHER" id="PTHR31391">
    <property type="entry name" value="B3 DOMAIN-CONTAINING PROTEIN OS11G0197600-RELATED"/>
    <property type="match status" value="1"/>
</dbReference>
<dbReference type="InterPro" id="IPR003340">
    <property type="entry name" value="B3_DNA-bd"/>
</dbReference>
<dbReference type="EMBL" id="JBBPBK010000005">
    <property type="protein sequence ID" value="KAK9285239.1"/>
    <property type="molecule type" value="Genomic_DNA"/>
</dbReference>
<keyword evidence="5" id="KW-0539">Nucleus</keyword>
<dbReference type="InterPro" id="IPR015300">
    <property type="entry name" value="DNA-bd_pseudobarrel_sf"/>
</dbReference>
<feature type="domain" description="TF-B3" evidence="6">
    <location>
        <begin position="353"/>
        <end position="454"/>
    </location>
</feature>
<comment type="subcellular location">
    <subcellularLocation>
        <location evidence="1">Nucleus</location>
    </subcellularLocation>
</comment>
<evidence type="ECO:0000313" key="7">
    <source>
        <dbReference type="EMBL" id="KAK9285239.1"/>
    </source>
</evidence>
<keyword evidence="3" id="KW-0238">DNA-binding</keyword>
<evidence type="ECO:0000256" key="1">
    <source>
        <dbReference type="ARBA" id="ARBA00004123"/>
    </source>
</evidence>
<dbReference type="AlphaFoldDB" id="A0AAP0RW16"/>
<proteinExistence type="predicted"/>
<dbReference type="SUPFAM" id="SSF101936">
    <property type="entry name" value="DNA-binding pseudobarrel domain"/>
    <property type="match status" value="2"/>
</dbReference>
<feature type="domain" description="TF-B3" evidence="6">
    <location>
        <begin position="24"/>
        <end position="117"/>
    </location>
</feature>
<keyword evidence="8" id="KW-1185">Reference proteome</keyword>
<dbReference type="PROSITE" id="PS50863">
    <property type="entry name" value="B3"/>
    <property type="match status" value="2"/>
</dbReference>
<evidence type="ECO:0000256" key="3">
    <source>
        <dbReference type="ARBA" id="ARBA00023125"/>
    </source>
</evidence>
<name>A0AAP0RW16_LIQFO</name>
<evidence type="ECO:0000256" key="4">
    <source>
        <dbReference type="ARBA" id="ARBA00023163"/>
    </source>
</evidence>
<evidence type="ECO:0000256" key="2">
    <source>
        <dbReference type="ARBA" id="ARBA00023015"/>
    </source>
</evidence>
<dbReference type="CDD" id="cd10017">
    <property type="entry name" value="B3_DNA"/>
    <property type="match status" value="2"/>
</dbReference>
<dbReference type="GO" id="GO:0003677">
    <property type="term" value="F:DNA binding"/>
    <property type="evidence" value="ECO:0007669"/>
    <property type="project" value="UniProtKB-KW"/>
</dbReference>
<dbReference type="Proteomes" id="UP001415857">
    <property type="component" value="Unassembled WGS sequence"/>
</dbReference>
<reference evidence="7 8" key="1">
    <citation type="journal article" date="2024" name="Plant J.">
        <title>Genome sequences and population genomics reveal climatic adaptation and genomic divergence between two closely related sweetgum species.</title>
        <authorList>
            <person name="Xu W.Q."/>
            <person name="Ren C.Q."/>
            <person name="Zhang X.Y."/>
            <person name="Comes H.P."/>
            <person name="Liu X.H."/>
            <person name="Li Y.G."/>
            <person name="Kettle C.J."/>
            <person name="Jalonen R."/>
            <person name="Gaisberger H."/>
            <person name="Ma Y.Z."/>
            <person name="Qiu Y.X."/>
        </authorList>
    </citation>
    <scope>NUCLEOTIDE SEQUENCE [LARGE SCALE GENOMIC DNA]</scope>
    <source>
        <strain evidence="7">Hangzhou</strain>
    </source>
</reference>
<protein>
    <recommendedName>
        <fullName evidence="6">TF-B3 domain-containing protein</fullName>
    </recommendedName>
</protein>
<evidence type="ECO:0000259" key="6">
    <source>
        <dbReference type="PROSITE" id="PS50863"/>
    </source>
</evidence>
<evidence type="ECO:0000313" key="8">
    <source>
        <dbReference type="Proteomes" id="UP001415857"/>
    </source>
</evidence>
<dbReference type="Pfam" id="PF02362">
    <property type="entry name" value="B3"/>
    <property type="match status" value="2"/>
</dbReference>
<dbReference type="PANTHER" id="PTHR31391:SF137">
    <property type="entry name" value="B3 DOMAIN-CONTAINING PROTEIN REM16-LIKE"/>
    <property type="match status" value="1"/>
</dbReference>
<dbReference type="Gene3D" id="2.40.330.10">
    <property type="entry name" value="DNA-binding pseudobarrel domain"/>
    <property type="match status" value="2"/>
</dbReference>
<evidence type="ECO:0000256" key="5">
    <source>
        <dbReference type="ARBA" id="ARBA00023242"/>
    </source>
</evidence>
<accession>A0AAP0RW16</accession>